<dbReference type="Proteomes" id="UP001637618">
    <property type="component" value="Unassembled WGS sequence"/>
</dbReference>
<gene>
    <name evidence="1" type="ORF">OOJ96_01145</name>
</gene>
<sequence length="82" mass="9495">MSTDSNTEWPLATPLPEVEWAAIRAQRDQFLRATDFTQLPDFPATDTQRKEVAAYRKVLRDIPEQVEDPLEIVWPLLPAFLK</sequence>
<proteinExistence type="predicted"/>
<evidence type="ECO:0000313" key="2">
    <source>
        <dbReference type="Proteomes" id="UP001637618"/>
    </source>
</evidence>
<accession>A0ACC7PEB4</accession>
<protein>
    <submittedName>
        <fullName evidence="1">Phage tail assembly chaperone</fullName>
    </submittedName>
</protein>
<organism evidence="1 2">
    <name type="scientific">Pseudomonas imrae</name>
    <dbReference type="NCBI Taxonomy" id="2992837"/>
    <lineage>
        <taxon>Bacteria</taxon>
        <taxon>Pseudomonadati</taxon>
        <taxon>Pseudomonadota</taxon>
        <taxon>Gammaproteobacteria</taxon>
        <taxon>Pseudomonadales</taxon>
        <taxon>Pseudomonadaceae</taxon>
        <taxon>Pseudomonas</taxon>
    </lineage>
</organism>
<evidence type="ECO:0000313" key="1">
    <source>
        <dbReference type="EMBL" id="MFO2476012.1"/>
    </source>
</evidence>
<reference evidence="1" key="1">
    <citation type="submission" date="2022-11" db="EMBL/GenBank/DDBJ databases">
        <title>Draft genome sequences of strains of Pseudomonas imrae sp. nov.</title>
        <authorList>
            <person name="Salva Serra F."/>
            <person name="Nimje P."/>
            <person name="Moore E.R.B."/>
            <person name="Marathe N.P."/>
        </authorList>
    </citation>
    <scope>NUCLEOTIDE SEQUENCE</scope>
    <source>
        <strain evidence="1">15FMM2</strain>
    </source>
</reference>
<dbReference type="EMBL" id="JAPEQY010000001">
    <property type="protein sequence ID" value="MFO2476012.1"/>
    <property type="molecule type" value="Genomic_DNA"/>
</dbReference>
<name>A0ACC7PEB4_9PSED</name>
<comment type="caution">
    <text evidence="1">The sequence shown here is derived from an EMBL/GenBank/DDBJ whole genome shotgun (WGS) entry which is preliminary data.</text>
</comment>
<keyword evidence="2" id="KW-1185">Reference proteome</keyword>